<protein>
    <recommendedName>
        <fullName evidence="4">ABC transporter domain-containing protein</fullName>
    </recommendedName>
</protein>
<evidence type="ECO:0000256" key="1">
    <source>
        <dbReference type="ARBA" id="ARBA00022448"/>
    </source>
</evidence>
<keyword evidence="1" id="KW-0813">Transport</keyword>
<dbReference type="PROSITE" id="PS50893">
    <property type="entry name" value="ABC_TRANSPORTER_2"/>
    <property type="match status" value="1"/>
</dbReference>
<evidence type="ECO:0000313" key="5">
    <source>
        <dbReference type="EMBL" id="GAA4450578.1"/>
    </source>
</evidence>
<keyword evidence="2" id="KW-0547">Nucleotide-binding</keyword>
<dbReference type="InterPro" id="IPR017871">
    <property type="entry name" value="ABC_transporter-like_CS"/>
</dbReference>
<proteinExistence type="predicted"/>
<dbReference type="SUPFAM" id="SSF52540">
    <property type="entry name" value="P-loop containing nucleoside triphosphate hydrolases"/>
    <property type="match status" value="1"/>
</dbReference>
<gene>
    <name evidence="5" type="ORF">GCM10023156_16950</name>
</gene>
<dbReference type="InterPro" id="IPR003593">
    <property type="entry name" value="AAA+_ATPase"/>
</dbReference>
<reference evidence="6" key="1">
    <citation type="journal article" date="2019" name="Int. J. Syst. Evol. Microbiol.">
        <title>The Global Catalogue of Microorganisms (GCM) 10K type strain sequencing project: providing services to taxonomists for standard genome sequencing and annotation.</title>
        <authorList>
            <consortium name="The Broad Institute Genomics Platform"/>
            <consortium name="The Broad Institute Genome Sequencing Center for Infectious Disease"/>
            <person name="Wu L."/>
            <person name="Ma J."/>
        </authorList>
    </citation>
    <scope>NUCLEOTIDE SEQUENCE [LARGE SCALE GENOMIC DNA]</scope>
    <source>
        <strain evidence="6">JCM 17759</strain>
    </source>
</reference>
<dbReference type="Proteomes" id="UP001500840">
    <property type="component" value="Unassembled WGS sequence"/>
</dbReference>
<organism evidence="5 6">
    <name type="scientific">Novipirellula rosea</name>
    <dbReference type="NCBI Taxonomy" id="1031540"/>
    <lineage>
        <taxon>Bacteria</taxon>
        <taxon>Pseudomonadati</taxon>
        <taxon>Planctomycetota</taxon>
        <taxon>Planctomycetia</taxon>
        <taxon>Pirellulales</taxon>
        <taxon>Pirellulaceae</taxon>
        <taxon>Novipirellula</taxon>
    </lineage>
</organism>
<accession>A0ABP8MKQ8</accession>
<keyword evidence="3" id="KW-0067">ATP-binding</keyword>
<dbReference type="PANTHER" id="PTHR42781:SF4">
    <property type="entry name" value="SPERMIDINE_PUTRESCINE IMPORT ATP-BINDING PROTEIN POTA"/>
    <property type="match status" value="1"/>
</dbReference>
<dbReference type="PROSITE" id="PS00211">
    <property type="entry name" value="ABC_TRANSPORTER_1"/>
    <property type="match status" value="1"/>
</dbReference>
<comment type="caution">
    <text evidence="5">The sequence shown here is derived from an EMBL/GenBank/DDBJ whole genome shotgun (WGS) entry which is preliminary data.</text>
</comment>
<feature type="domain" description="ABC transporter" evidence="4">
    <location>
        <begin position="1"/>
        <end position="213"/>
    </location>
</feature>
<evidence type="ECO:0000259" key="4">
    <source>
        <dbReference type="PROSITE" id="PS50893"/>
    </source>
</evidence>
<evidence type="ECO:0000256" key="3">
    <source>
        <dbReference type="ARBA" id="ARBA00022840"/>
    </source>
</evidence>
<dbReference type="SMART" id="SM00382">
    <property type="entry name" value="AAA"/>
    <property type="match status" value="1"/>
</dbReference>
<dbReference type="Pfam" id="PF00005">
    <property type="entry name" value="ABC_tran"/>
    <property type="match status" value="1"/>
</dbReference>
<keyword evidence="6" id="KW-1185">Reference proteome</keyword>
<dbReference type="Gene3D" id="3.40.50.300">
    <property type="entry name" value="P-loop containing nucleotide triphosphate hydrolases"/>
    <property type="match status" value="1"/>
</dbReference>
<dbReference type="InterPro" id="IPR003439">
    <property type="entry name" value="ABC_transporter-like_ATP-bd"/>
</dbReference>
<dbReference type="PANTHER" id="PTHR42781">
    <property type="entry name" value="SPERMIDINE/PUTRESCINE IMPORT ATP-BINDING PROTEIN POTA"/>
    <property type="match status" value="1"/>
</dbReference>
<dbReference type="EMBL" id="BAABGA010000021">
    <property type="protein sequence ID" value="GAA4450578.1"/>
    <property type="molecule type" value="Genomic_DNA"/>
</dbReference>
<name>A0ABP8MKQ8_9BACT</name>
<evidence type="ECO:0000256" key="2">
    <source>
        <dbReference type="ARBA" id="ARBA00022741"/>
    </source>
</evidence>
<evidence type="ECO:0000313" key="6">
    <source>
        <dbReference type="Proteomes" id="UP001500840"/>
    </source>
</evidence>
<dbReference type="InterPro" id="IPR027417">
    <property type="entry name" value="P-loop_NTPase"/>
</dbReference>
<dbReference type="InterPro" id="IPR050093">
    <property type="entry name" value="ABC_SmlMolc_Importer"/>
</dbReference>
<sequence length="213" mass="22951">MIEFSGVSIRAGDFVLSDLSFTLASGEYAVLMGRTGSGKTTILEAICGLRAVMQGSIRLDGVDITGWSPGDRQVGYVPQDQVLFPTFTVGEHLAFALRLRKRSAAEIARRTAELAEMLGIGLLVDRTIGGLSGGERQRVALGRALSFQPSILLLDEPLSALDEETRSEMSDLLQQVKATTGVTTLHVTHNREEAAALADRHLTLTNGKLRSRS</sequence>